<reference evidence="1 2" key="1">
    <citation type="submission" date="2018-02" db="EMBL/GenBank/DDBJ databases">
        <title>FDA/CDC Antimicrobial Resistant Isolate Bank Genome Sequencing.</title>
        <authorList>
            <person name="Benahmed F.H."/>
            <person name="Lutgring J.D."/>
            <person name="Yoo B."/>
            <person name="Machado M."/>
            <person name="Brown A."/>
            <person name="McAllister G."/>
            <person name="Perry A."/>
            <person name="Halpin A.L."/>
            <person name="Vavikolanu K."/>
            <person name="Ott S."/>
            <person name="Zhao X."/>
            <person name="Tallon L.J."/>
            <person name="Sadzewicz L."/>
            <person name="Aluvathingal J."/>
            <person name="Nadendla S."/>
            <person name="Voskania-kordi A."/>
            <person name="Simonyan V."/>
            <person name="Patel J."/>
            <person name="Shawar R.M."/>
        </authorList>
    </citation>
    <scope>NUCLEOTIDE SEQUENCE [LARGE SCALE GENOMIC DNA]</scope>
    <source>
        <strain evidence="1 2">AR_0356</strain>
    </source>
</reference>
<gene>
    <name evidence="1" type="ORF">CSB93_4812</name>
</gene>
<dbReference type="AlphaFoldDB" id="A0A2R3IUL3"/>
<accession>A0A2R3IUL3</accession>
<protein>
    <submittedName>
        <fullName evidence="1">Uncharacterized protein</fullName>
    </submittedName>
</protein>
<sequence>MRTQRSGFEISSVALRKRGIEEVNTPWRATTMTRNEYDEMEATANVALAGLLAGDGQWVSNPNELVRHAFDIAEAFNVEKKRRLGERPEWDN</sequence>
<name>A0A2R3IUL3_9PSED</name>
<evidence type="ECO:0000313" key="2">
    <source>
        <dbReference type="Proteomes" id="UP000238390"/>
    </source>
</evidence>
<dbReference type="EMBL" id="CP027169">
    <property type="protein sequence ID" value="AVK05605.1"/>
    <property type="molecule type" value="Genomic_DNA"/>
</dbReference>
<dbReference type="Proteomes" id="UP000238390">
    <property type="component" value="Chromosome"/>
</dbReference>
<evidence type="ECO:0000313" key="1">
    <source>
        <dbReference type="EMBL" id="AVK05605.1"/>
    </source>
</evidence>
<organism evidence="1 2">
    <name type="scientific">Pseudomonas paraeruginosa</name>
    <dbReference type="NCBI Taxonomy" id="2994495"/>
    <lineage>
        <taxon>Bacteria</taxon>
        <taxon>Pseudomonadati</taxon>
        <taxon>Pseudomonadota</taxon>
        <taxon>Gammaproteobacteria</taxon>
        <taxon>Pseudomonadales</taxon>
        <taxon>Pseudomonadaceae</taxon>
        <taxon>Pseudomonas</taxon>
    </lineage>
</organism>
<keyword evidence="2" id="KW-1185">Reference proteome</keyword>
<proteinExistence type="predicted"/>